<feature type="region of interest" description="Disordered" evidence="6">
    <location>
        <begin position="1"/>
        <end position="39"/>
    </location>
</feature>
<accession>A0A7V8JPE5</accession>
<dbReference type="InterPro" id="IPR009057">
    <property type="entry name" value="Homeodomain-like_sf"/>
</dbReference>
<evidence type="ECO:0000256" key="6">
    <source>
        <dbReference type="SAM" id="MobiDB-lite"/>
    </source>
</evidence>
<evidence type="ECO:0000313" key="9">
    <source>
        <dbReference type="Proteomes" id="UP000461670"/>
    </source>
</evidence>
<comment type="caution">
    <text evidence="8">The sequence shown here is derived from an EMBL/GenBank/DDBJ whole genome shotgun (WGS) entry which is preliminary data.</text>
</comment>
<keyword evidence="3" id="KW-0238">DNA-binding</keyword>
<dbReference type="SUPFAM" id="SSF46689">
    <property type="entry name" value="Homeodomain-like"/>
    <property type="match status" value="1"/>
</dbReference>
<dbReference type="PROSITE" id="PS01124">
    <property type="entry name" value="HTH_ARAC_FAMILY_2"/>
    <property type="match status" value="1"/>
</dbReference>
<dbReference type="PRINTS" id="PR00032">
    <property type="entry name" value="HTHARAC"/>
</dbReference>
<dbReference type="FunFam" id="1.10.10.60:FF:000132">
    <property type="entry name" value="AraC family transcriptional regulator"/>
    <property type="match status" value="1"/>
</dbReference>
<keyword evidence="5" id="KW-0804">Transcription</keyword>
<dbReference type="PANTHER" id="PTHR11019">
    <property type="entry name" value="HTH-TYPE TRANSCRIPTIONAL REGULATOR NIMR"/>
    <property type="match status" value="1"/>
</dbReference>
<dbReference type="GO" id="GO:0043565">
    <property type="term" value="F:sequence-specific DNA binding"/>
    <property type="evidence" value="ECO:0007669"/>
    <property type="project" value="InterPro"/>
</dbReference>
<reference evidence="9" key="1">
    <citation type="journal article" date="2020" name="MBio">
        <title>Horizontal gene transfer to a defensive symbiont with a reduced genome amongst a multipartite beetle microbiome.</title>
        <authorList>
            <person name="Waterworth S.C."/>
            <person name="Florez L.V."/>
            <person name="Rees E.R."/>
            <person name="Hertweck C."/>
            <person name="Kaltenpoth M."/>
            <person name="Kwan J.C."/>
        </authorList>
    </citation>
    <scope>NUCLEOTIDE SEQUENCE [LARGE SCALE GENOMIC DNA]</scope>
</reference>
<dbReference type="Proteomes" id="UP000461670">
    <property type="component" value="Unassembled WGS sequence"/>
</dbReference>
<dbReference type="InterPro" id="IPR011051">
    <property type="entry name" value="RmlC_Cupin_sf"/>
</dbReference>
<evidence type="ECO:0000256" key="4">
    <source>
        <dbReference type="ARBA" id="ARBA00023159"/>
    </source>
</evidence>
<keyword evidence="2" id="KW-0805">Transcription regulation</keyword>
<evidence type="ECO:0000256" key="2">
    <source>
        <dbReference type="ARBA" id="ARBA00023015"/>
    </source>
</evidence>
<evidence type="ECO:0000256" key="3">
    <source>
        <dbReference type="ARBA" id="ARBA00023125"/>
    </source>
</evidence>
<dbReference type="InterPro" id="IPR020449">
    <property type="entry name" value="Tscrpt_reg_AraC-type_HTH"/>
</dbReference>
<dbReference type="Pfam" id="PF12833">
    <property type="entry name" value="HTH_18"/>
    <property type="match status" value="1"/>
</dbReference>
<dbReference type="EMBL" id="WNDQ01000045">
    <property type="protein sequence ID" value="KAF1019902.1"/>
    <property type="molecule type" value="Genomic_DNA"/>
</dbReference>
<evidence type="ECO:0000256" key="5">
    <source>
        <dbReference type="ARBA" id="ARBA00023163"/>
    </source>
</evidence>
<dbReference type="InterPro" id="IPR014710">
    <property type="entry name" value="RmlC-like_jellyroll"/>
</dbReference>
<dbReference type="Pfam" id="PF02311">
    <property type="entry name" value="AraC_binding"/>
    <property type="match status" value="1"/>
</dbReference>
<dbReference type="PANTHER" id="PTHR11019:SF159">
    <property type="entry name" value="TRANSCRIPTIONAL REGULATOR-RELATED"/>
    <property type="match status" value="1"/>
</dbReference>
<evidence type="ECO:0000256" key="1">
    <source>
        <dbReference type="ARBA" id="ARBA00022491"/>
    </source>
</evidence>
<sequence length="303" mass="33680">MAPTSSRPQAGTAHTPRRGQPSTWTPVGPLTPHLYRPTPERPLRAKRHVLQASSVVRPHCHDWWQLSFSTHGILRMTASDMTYTLPPSRAIWIPPGLTHSVTVVEDAVLYTLYGLPADFPARPAGAQARPESHWHDCRVLELTDLLRLLALELDTTADDVLPTRHIPVDTRREALIAPLILDELRRADSAPIGVPLPADKRLRSLCQSMLVDLARHDTLEGWAAETGASARTIHRLFRQELGTTYVQWRQQAVLAQALAMMARGQPLAHIAADLGYDSASAFSAMFRKRYGESPSQFARRLAA</sequence>
<organism evidence="8 9">
    <name type="scientific">Paracidovorax wautersii</name>
    <dbReference type="NCBI Taxonomy" id="1177982"/>
    <lineage>
        <taxon>Bacteria</taxon>
        <taxon>Pseudomonadati</taxon>
        <taxon>Pseudomonadota</taxon>
        <taxon>Betaproteobacteria</taxon>
        <taxon>Burkholderiales</taxon>
        <taxon>Comamonadaceae</taxon>
        <taxon>Paracidovorax</taxon>
    </lineage>
</organism>
<dbReference type="InterPro" id="IPR003313">
    <property type="entry name" value="AraC-bd"/>
</dbReference>
<dbReference type="Gene3D" id="2.60.120.10">
    <property type="entry name" value="Jelly Rolls"/>
    <property type="match status" value="1"/>
</dbReference>
<feature type="domain" description="HTH araC/xylS-type" evidence="7">
    <location>
        <begin position="203"/>
        <end position="300"/>
    </location>
</feature>
<proteinExistence type="predicted"/>
<dbReference type="InterPro" id="IPR018060">
    <property type="entry name" value="HTH_AraC"/>
</dbReference>
<protein>
    <submittedName>
        <fullName evidence="8">HTH-type transcriptional regulator NimR</fullName>
    </submittedName>
</protein>
<gene>
    <name evidence="8" type="primary">nimR</name>
    <name evidence="8" type="ORF">GAK30_02850</name>
</gene>
<dbReference type="GO" id="GO:0003700">
    <property type="term" value="F:DNA-binding transcription factor activity"/>
    <property type="evidence" value="ECO:0007669"/>
    <property type="project" value="InterPro"/>
</dbReference>
<keyword evidence="4" id="KW-0010">Activator</keyword>
<evidence type="ECO:0000259" key="7">
    <source>
        <dbReference type="PROSITE" id="PS01124"/>
    </source>
</evidence>
<dbReference type="SUPFAM" id="SSF51182">
    <property type="entry name" value="RmlC-like cupins"/>
    <property type="match status" value="1"/>
</dbReference>
<dbReference type="SMART" id="SM00342">
    <property type="entry name" value="HTH_ARAC"/>
    <property type="match status" value="1"/>
</dbReference>
<dbReference type="AlphaFoldDB" id="A0A7V8JPE5"/>
<keyword evidence="1" id="KW-0678">Repressor</keyword>
<evidence type="ECO:0000313" key="8">
    <source>
        <dbReference type="EMBL" id="KAF1019902.1"/>
    </source>
</evidence>
<dbReference type="Gene3D" id="1.10.10.60">
    <property type="entry name" value="Homeodomain-like"/>
    <property type="match status" value="1"/>
</dbReference>
<name>A0A7V8JPE5_9BURK</name>